<dbReference type="InterPro" id="IPR052712">
    <property type="entry name" value="Acid_resist_chaperone_HdeD"/>
</dbReference>
<proteinExistence type="predicted"/>
<protein>
    <recommendedName>
        <fullName evidence="4">Acid-resistance membrane protein</fullName>
    </recommendedName>
</protein>
<evidence type="ECO:0000256" key="1">
    <source>
        <dbReference type="SAM" id="Phobius"/>
    </source>
</evidence>
<sequence>MDELLGRAWWMLTLRGAAGILFGLLALLWPGLTLLLLVGMFAAYALIGGIAAVSAAIRHRSIRKDWWIPLLLGLCTIAAGLIAVAAPGVTALVLIAVMGANAIVTGVLDVVTGIRLKRRGRTEWLLFVIGILSVLFGIFVLLAPGAGALALVWMISTYAIVTGSLLFVVSLAARNGRDAVLPDEQKTPLHS</sequence>
<dbReference type="GO" id="GO:0005886">
    <property type="term" value="C:plasma membrane"/>
    <property type="evidence" value="ECO:0007669"/>
    <property type="project" value="TreeGrafter"/>
</dbReference>
<feature type="transmembrane region" description="Helical" evidence="1">
    <location>
        <begin position="35"/>
        <end position="57"/>
    </location>
</feature>
<dbReference type="PANTHER" id="PTHR34989">
    <property type="entry name" value="PROTEIN HDED"/>
    <property type="match status" value="1"/>
</dbReference>
<name>A0A158JTG5_9BURK</name>
<dbReference type="AlphaFoldDB" id="A0A158JTG5"/>
<dbReference type="Proteomes" id="UP000054683">
    <property type="component" value="Unassembled WGS sequence"/>
</dbReference>
<dbReference type="InterPro" id="IPR005325">
    <property type="entry name" value="DUF308_memb"/>
</dbReference>
<organism evidence="2 3">
    <name type="scientific">Caballeronia udeis</name>
    <dbReference type="NCBI Taxonomy" id="1232866"/>
    <lineage>
        <taxon>Bacteria</taxon>
        <taxon>Pseudomonadati</taxon>
        <taxon>Pseudomonadota</taxon>
        <taxon>Betaproteobacteria</taxon>
        <taxon>Burkholderiales</taxon>
        <taxon>Burkholderiaceae</taxon>
        <taxon>Caballeronia</taxon>
    </lineage>
</organism>
<dbReference type="EMBL" id="FCOK02000114">
    <property type="protein sequence ID" value="SAL71600.1"/>
    <property type="molecule type" value="Genomic_DNA"/>
</dbReference>
<keyword evidence="1" id="KW-0812">Transmembrane</keyword>
<keyword evidence="1" id="KW-0472">Membrane</keyword>
<gene>
    <name evidence="2" type="ORF">AWB69_08661</name>
</gene>
<dbReference type="RefSeq" id="WP_062092703.1">
    <property type="nucleotide sequence ID" value="NZ_FCOK02000114.1"/>
</dbReference>
<feature type="transmembrane region" description="Helical" evidence="1">
    <location>
        <begin position="12"/>
        <end position="29"/>
    </location>
</feature>
<dbReference type="OrthoDB" id="193343at2"/>
<evidence type="ECO:0000313" key="2">
    <source>
        <dbReference type="EMBL" id="SAL71600.1"/>
    </source>
</evidence>
<feature type="transmembrane region" description="Helical" evidence="1">
    <location>
        <begin position="150"/>
        <end position="173"/>
    </location>
</feature>
<keyword evidence="1" id="KW-1133">Transmembrane helix</keyword>
<feature type="transmembrane region" description="Helical" evidence="1">
    <location>
        <begin position="92"/>
        <end position="112"/>
    </location>
</feature>
<dbReference type="Pfam" id="PF03729">
    <property type="entry name" value="DUF308"/>
    <property type="match status" value="1"/>
</dbReference>
<dbReference type="PANTHER" id="PTHR34989:SF1">
    <property type="entry name" value="PROTEIN HDED"/>
    <property type="match status" value="1"/>
</dbReference>
<accession>A0A158JTG5</accession>
<evidence type="ECO:0000313" key="3">
    <source>
        <dbReference type="Proteomes" id="UP000054683"/>
    </source>
</evidence>
<reference evidence="2 3" key="1">
    <citation type="submission" date="2016-01" db="EMBL/GenBank/DDBJ databases">
        <authorList>
            <person name="Oliw E.H."/>
        </authorList>
    </citation>
    <scope>NUCLEOTIDE SEQUENCE [LARGE SCALE GENOMIC DNA]</scope>
    <source>
        <strain evidence="2">LMG 27134</strain>
    </source>
</reference>
<feature type="transmembrane region" description="Helical" evidence="1">
    <location>
        <begin position="66"/>
        <end position="86"/>
    </location>
</feature>
<evidence type="ECO:0008006" key="4">
    <source>
        <dbReference type="Google" id="ProtNLM"/>
    </source>
</evidence>
<feature type="transmembrane region" description="Helical" evidence="1">
    <location>
        <begin position="124"/>
        <end position="144"/>
    </location>
</feature>